<evidence type="ECO:0000313" key="2">
    <source>
        <dbReference type="Proteomes" id="UP000499080"/>
    </source>
</evidence>
<proteinExistence type="predicted"/>
<accession>A0A4Y2AS19</accession>
<evidence type="ECO:0000313" key="1">
    <source>
        <dbReference type="EMBL" id="GBL81926.1"/>
    </source>
</evidence>
<keyword evidence="2" id="KW-1185">Reference proteome</keyword>
<comment type="caution">
    <text evidence="1">The sequence shown here is derived from an EMBL/GenBank/DDBJ whole genome shotgun (WGS) entry which is preliminary data.</text>
</comment>
<gene>
    <name evidence="1" type="ORF">AVEN_50515_1</name>
</gene>
<protein>
    <submittedName>
        <fullName evidence="1">Uncharacterized protein</fullName>
    </submittedName>
</protein>
<dbReference type="AlphaFoldDB" id="A0A4Y2AS19"/>
<organism evidence="1 2">
    <name type="scientific">Araneus ventricosus</name>
    <name type="common">Orbweaver spider</name>
    <name type="synonym">Epeira ventricosa</name>
    <dbReference type="NCBI Taxonomy" id="182803"/>
    <lineage>
        <taxon>Eukaryota</taxon>
        <taxon>Metazoa</taxon>
        <taxon>Ecdysozoa</taxon>
        <taxon>Arthropoda</taxon>
        <taxon>Chelicerata</taxon>
        <taxon>Arachnida</taxon>
        <taxon>Araneae</taxon>
        <taxon>Araneomorphae</taxon>
        <taxon>Entelegynae</taxon>
        <taxon>Araneoidea</taxon>
        <taxon>Araneidae</taxon>
        <taxon>Araneus</taxon>
    </lineage>
</organism>
<reference evidence="1 2" key="1">
    <citation type="journal article" date="2019" name="Sci. Rep.">
        <title>Orb-weaving spider Araneus ventricosus genome elucidates the spidroin gene catalogue.</title>
        <authorList>
            <person name="Kono N."/>
            <person name="Nakamura H."/>
            <person name="Ohtoshi R."/>
            <person name="Moran D.A.P."/>
            <person name="Shinohara A."/>
            <person name="Yoshida Y."/>
            <person name="Fujiwara M."/>
            <person name="Mori M."/>
            <person name="Tomita M."/>
            <person name="Arakawa K."/>
        </authorList>
    </citation>
    <scope>NUCLEOTIDE SEQUENCE [LARGE SCALE GENOMIC DNA]</scope>
</reference>
<dbReference type="Proteomes" id="UP000499080">
    <property type="component" value="Unassembled WGS sequence"/>
</dbReference>
<name>A0A4Y2AS19_ARAVE</name>
<dbReference type="EMBL" id="BGPR01000027">
    <property type="protein sequence ID" value="GBL81926.1"/>
    <property type="molecule type" value="Genomic_DNA"/>
</dbReference>
<sequence length="117" mass="12987">MRSDLSSRIWGGLGCLPGGIYGGVGTVPNFYFIWRKTSDRQLRCSKEHIVEAYIYRLVLNNARRSDIRGAMTHALSAEEDIEAADRRAPVQSTANQYGRKTCAQNMVAIGSVRSHAL</sequence>